<reference evidence="13 14" key="1">
    <citation type="submission" date="2018-06" db="EMBL/GenBank/DDBJ databases">
        <authorList>
            <consortium name="Pathogen Informatics"/>
            <person name="Doyle S."/>
        </authorList>
    </citation>
    <scope>NUCLEOTIDE SEQUENCE [LARGE SCALE GENOMIC DNA]</scope>
    <source>
        <strain evidence="13 14">NCTC11190</strain>
    </source>
</reference>
<comment type="catalytic activity">
    <reaction evidence="10">
        <text>D-glyceraldehyde 3-phosphate + pyruvate + H(+) = 1-deoxy-D-xylulose 5-phosphate + CO2</text>
        <dbReference type="Rhea" id="RHEA:12605"/>
        <dbReference type="ChEBI" id="CHEBI:15361"/>
        <dbReference type="ChEBI" id="CHEBI:15378"/>
        <dbReference type="ChEBI" id="CHEBI:16526"/>
        <dbReference type="ChEBI" id="CHEBI:57792"/>
        <dbReference type="ChEBI" id="CHEBI:59776"/>
        <dbReference type="EC" id="2.2.1.7"/>
    </reaction>
</comment>
<dbReference type="InterPro" id="IPR005475">
    <property type="entry name" value="Transketolase-like_Pyr-bd"/>
</dbReference>
<dbReference type="Pfam" id="PF02780">
    <property type="entry name" value="Transketolase_C"/>
    <property type="match status" value="1"/>
</dbReference>
<feature type="binding site" evidence="10">
    <location>
        <position position="151"/>
    </location>
    <ligand>
        <name>Mg(2+)</name>
        <dbReference type="ChEBI" id="CHEBI:18420"/>
    </ligand>
</feature>
<dbReference type="SUPFAM" id="SSF52922">
    <property type="entry name" value="TK C-terminal domain-like"/>
    <property type="match status" value="1"/>
</dbReference>
<gene>
    <name evidence="13" type="primary">dxs_1</name>
    <name evidence="10" type="synonym">dxs</name>
    <name evidence="13" type="ORF">NCTC11190_00627</name>
</gene>
<keyword evidence="7 10" id="KW-0784">Thiamine biosynthesis</keyword>
<dbReference type="STRING" id="880526.GCA_000427365_00819"/>
<dbReference type="InterPro" id="IPR020826">
    <property type="entry name" value="Transketolase_BS"/>
</dbReference>
<dbReference type="InterPro" id="IPR029061">
    <property type="entry name" value="THDP-binding"/>
</dbReference>
<evidence type="ECO:0000256" key="10">
    <source>
        <dbReference type="HAMAP-Rule" id="MF_00315"/>
    </source>
</evidence>
<keyword evidence="6 10" id="KW-0460">Magnesium</keyword>
<feature type="region of interest" description="Disordered" evidence="11">
    <location>
        <begin position="290"/>
        <end position="316"/>
    </location>
</feature>
<accession>A0A379MR95</accession>
<dbReference type="NCBIfam" id="TIGR00204">
    <property type="entry name" value="dxs"/>
    <property type="match status" value="1"/>
</dbReference>
<keyword evidence="14" id="KW-1185">Reference proteome</keyword>
<feature type="binding site" evidence="10">
    <location>
        <position position="374"/>
    </location>
    <ligand>
        <name>thiamine diphosphate</name>
        <dbReference type="ChEBI" id="CHEBI:58937"/>
    </ligand>
</feature>
<evidence type="ECO:0000256" key="11">
    <source>
        <dbReference type="SAM" id="MobiDB-lite"/>
    </source>
</evidence>
<dbReference type="UniPathway" id="UPA00064">
    <property type="reaction ID" value="UER00091"/>
</dbReference>
<dbReference type="GO" id="GO:0009228">
    <property type="term" value="P:thiamine biosynthetic process"/>
    <property type="evidence" value="ECO:0007669"/>
    <property type="project" value="UniProtKB-UniRule"/>
</dbReference>
<dbReference type="CDD" id="cd02007">
    <property type="entry name" value="TPP_DXS"/>
    <property type="match status" value="1"/>
</dbReference>
<dbReference type="EC" id="2.2.1.7" evidence="10"/>
<evidence type="ECO:0000256" key="8">
    <source>
        <dbReference type="ARBA" id="ARBA00023052"/>
    </source>
</evidence>
<dbReference type="SMART" id="SM00861">
    <property type="entry name" value="Transket_pyr"/>
    <property type="match status" value="1"/>
</dbReference>
<dbReference type="SUPFAM" id="SSF52518">
    <property type="entry name" value="Thiamin diphosphate-binding fold (THDP-binding)"/>
    <property type="match status" value="2"/>
</dbReference>
<dbReference type="InterPro" id="IPR005477">
    <property type="entry name" value="Dxylulose-5-P_synthase"/>
</dbReference>
<evidence type="ECO:0000259" key="12">
    <source>
        <dbReference type="SMART" id="SM00861"/>
    </source>
</evidence>
<dbReference type="RefSeq" id="WP_027290590.1">
    <property type="nucleotide sequence ID" value="NZ_UGVL01000001.1"/>
</dbReference>
<evidence type="ECO:0000313" key="13">
    <source>
        <dbReference type="EMBL" id="SUE33420.1"/>
    </source>
</evidence>
<comment type="cofactor">
    <cofactor evidence="10">
        <name>thiamine diphosphate</name>
        <dbReference type="ChEBI" id="CHEBI:58937"/>
    </cofactor>
    <text evidence="10">Binds 1 thiamine pyrophosphate per subunit.</text>
</comment>
<sequence>MTAKATKYLDRIDSPADLRKLSVNELPAYCAELREFIIREVSANPGHLGASLGAVELAVAIHYVYDTPNDKLVWDVGHQAYAHKILTGRRGLFPTNRKLGGISGFPKMSESAYDAFGAGHSSTSISAALGLSRALRTADGGGPKCVAVIGDGAMTGGLAFEGLNNAGADPDNDILVVLNDNRISIDPNVGALKEALLDISTSRHYNRFKDSTWKAMNRVPRMRRMIQKMLNGAKSFFLHQSNLFESFNFRYFGPVDGNDVVALVRALRDLRTLPGPKILHALTVKGKGYAPAEQDQTEWHAPGRFDPETGERLSPPSAGNGSLRFQDVFGHTLVRLAEADPRIVGITPAMPTGCSMNLLMERMPERAYDVGIAEGHAVTFAAGLAAGGKIPFCNIYSSFMQRAVDNVIHDAALQELPVVLCLDRAGLVGEDGATHHGAFDLALLRGVPNLTIAAPMDATELRDLMYTASAGKDGMWVIRYPRGGSFPAKVLDEPLTPVEPGRGRILREPEGARVAVVSVGAIGTEAQAAVSSLADEGIAAAHYDLRFVKPLDTALLERIGEKGYRYVVTVEDGVIAGGAGSAVLEYFSDRGFLTGGLRVVRLGLPDRFVEHGTVGQLRALCGIDAASIADRIRSLAV</sequence>
<evidence type="ECO:0000256" key="1">
    <source>
        <dbReference type="ARBA" id="ARBA00004980"/>
    </source>
</evidence>
<evidence type="ECO:0000256" key="4">
    <source>
        <dbReference type="ARBA" id="ARBA00022679"/>
    </source>
</evidence>
<organism evidence="13 14">
    <name type="scientific">Rikenella microfusus</name>
    <dbReference type="NCBI Taxonomy" id="28139"/>
    <lineage>
        <taxon>Bacteria</taxon>
        <taxon>Pseudomonadati</taxon>
        <taxon>Bacteroidota</taxon>
        <taxon>Bacteroidia</taxon>
        <taxon>Bacteroidales</taxon>
        <taxon>Rikenellaceae</taxon>
        <taxon>Rikenella</taxon>
    </lineage>
</organism>
<dbReference type="Pfam" id="PF02779">
    <property type="entry name" value="Transket_pyr"/>
    <property type="match status" value="1"/>
</dbReference>
<dbReference type="PANTHER" id="PTHR43322">
    <property type="entry name" value="1-D-DEOXYXYLULOSE 5-PHOSPHATE SYNTHASE-RELATED"/>
    <property type="match status" value="1"/>
</dbReference>
<comment type="subunit">
    <text evidence="3 10">Homodimer.</text>
</comment>
<dbReference type="GO" id="GO:0000287">
    <property type="term" value="F:magnesium ion binding"/>
    <property type="evidence" value="ECO:0007669"/>
    <property type="project" value="UniProtKB-UniRule"/>
</dbReference>
<dbReference type="GO" id="GO:0019288">
    <property type="term" value="P:isopentenyl diphosphate biosynthetic process, methylerythritol 4-phosphate pathway"/>
    <property type="evidence" value="ECO:0007669"/>
    <property type="project" value="TreeGrafter"/>
</dbReference>
<evidence type="ECO:0000313" key="14">
    <source>
        <dbReference type="Proteomes" id="UP000255233"/>
    </source>
</evidence>
<dbReference type="PANTHER" id="PTHR43322:SF5">
    <property type="entry name" value="1-DEOXY-D-XYLULOSE-5-PHOSPHATE SYNTHASE, CHLOROPLASTIC"/>
    <property type="match status" value="1"/>
</dbReference>
<dbReference type="HAMAP" id="MF_00315">
    <property type="entry name" value="DXP_synth"/>
    <property type="match status" value="1"/>
</dbReference>
<feature type="binding site" evidence="10">
    <location>
        <position position="181"/>
    </location>
    <ligand>
        <name>thiamine diphosphate</name>
        <dbReference type="ChEBI" id="CHEBI:58937"/>
    </ligand>
</feature>
<evidence type="ECO:0000256" key="2">
    <source>
        <dbReference type="ARBA" id="ARBA00011081"/>
    </source>
</evidence>
<dbReference type="InterPro" id="IPR033248">
    <property type="entry name" value="Transketolase_C"/>
</dbReference>
<keyword evidence="5 10" id="KW-0479">Metal-binding</keyword>
<evidence type="ECO:0000256" key="3">
    <source>
        <dbReference type="ARBA" id="ARBA00011738"/>
    </source>
</evidence>
<feature type="binding site" evidence="10">
    <location>
        <position position="78"/>
    </location>
    <ligand>
        <name>thiamine diphosphate</name>
        <dbReference type="ChEBI" id="CHEBI:58937"/>
    </ligand>
</feature>
<dbReference type="GO" id="GO:0030976">
    <property type="term" value="F:thiamine pyrophosphate binding"/>
    <property type="evidence" value="ECO:0007669"/>
    <property type="project" value="UniProtKB-UniRule"/>
</dbReference>
<dbReference type="Pfam" id="PF13292">
    <property type="entry name" value="DXP_synthase_N"/>
    <property type="match status" value="1"/>
</dbReference>
<dbReference type="Gene3D" id="3.40.50.970">
    <property type="match status" value="2"/>
</dbReference>
<feature type="domain" description="Transketolase-like pyrimidine-binding" evidence="12">
    <location>
        <begin position="323"/>
        <end position="488"/>
    </location>
</feature>
<dbReference type="InterPro" id="IPR009014">
    <property type="entry name" value="Transketo_C/PFOR_II"/>
</dbReference>
<name>A0A379MR95_9BACT</name>
<dbReference type="CDD" id="cd07033">
    <property type="entry name" value="TPP_PYR_DXS_TK_like"/>
    <property type="match status" value="1"/>
</dbReference>
<keyword evidence="9 10" id="KW-0414">Isoprene biosynthesis</keyword>
<dbReference type="AlphaFoldDB" id="A0A379MR95"/>
<feature type="compositionally biased region" description="Basic and acidic residues" evidence="11">
    <location>
        <begin position="297"/>
        <end position="311"/>
    </location>
</feature>
<feature type="binding site" evidence="10">
    <location>
        <begin position="119"/>
        <end position="121"/>
    </location>
    <ligand>
        <name>thiamine diphosphate</name>
        <dbReference type="ChEBI" id="CHEBI:58937"/>
    </ligand>
</feature>
<feature type="binding site" evidence="10">
    <location>
        <position position="181"/>
    </location>
    <ligand>
        <name>Mg(2+)</name>
        <dbReference type="ChEBI" id="CHEBI:18420"/>
    </ligand>
</feature>
<dbReference type="Proteomes" id="UP000255233">
    <property type="component" value="Unassembled WGS sequence"/>
</dbReference>
<proteinExistence type="inferred from homology"/>
<feature type="binding site" evidence="10">
    <location>
        <begin position="152"/>
        <end position="153"/>
    </location>
    <ligand>
        <name>thiamine diphosphate</name>
        <dbReference type="ChEBI" id="CHEBI:58937"/>
    </ligand>
</feature>
<evidence type="ECO:0000256" key="5">
    <source>
        <dbReference type="ARBA" id="ARBA00022723"/>
    </source>
</evidence>
<dbReference type="Gene3D" id="3.40.50.920">
    <property type="match status" value="1"/>
</dbReference>
<keyword evidence="4 10" id="KW-0808">Transferase</keyword>
<evidence type="ECO:0000256" key="9">
    <source>
        <dbReference type="ARBA" id="ARBA00023229"/>
    </source>
</evidence>
<feature type="binding site" evidence="10">
    <location>
        <position position="289"/>
    </location>
    <ligand>
        <name>thiamine diphosphate</name>
        <dbReference type="ChEBI" id="CHEBI:58937"/>
    </ligand>
</feature>
<comment type="function">
    <text evidence="10">Catalyzes the acyloin condensation reaction between C atoms 2 and 3 of pyruvate and glyceraldehyde 3-phosphate to yield 1-deoxy-D-xylulose-5-phosphate (DXP).</text>
</comment>
<dbReference type="NCBIfam" id="NF003933">
    <property type="entry name" value="PRK05444.2-2"/>
    <property type="match status" value="1"/>
</dbReference>
<comment type="pathway">
    <text evidence="1 10">Metabolic intermediate biosynthesis; 1-deoxy-D-xylulose 5-phosphate biosynthesis; 1-deoxy-D-xylulose 5-phosphate from D-glyceraldehyde 3-phosphate and pyruvate: step 1/1.</text>
</comment>
<evidence type="ECO:0000256" key="7">
    <source>
        <dbReference type="ARBA" id="ARBA00022977"/>
    </source>
</evidence>
<keyword evidence="8 10" id="KW-0786">Thiamine pyrophosphate</keyword>
<dbReference type="GO" id="GO:0008661">
    <property type="term" value="F:1-deoxy-D-xylulose-5-phosphate synthase activity"/>
    <property type="evidence" value="ECO:0007669"/>
    <property type="project" value="UniProtKB-UniRule"/>
</dbReference>
<comment type="similarity">
    <text evidence="2 10">Belongs to the transketolase family. DXPS subfamily.</text>
</comment>
<dbReference type="GO" id="GO:0016114">
    <property type="term" value="P:terpenoid biosynthetic process"/>
    <property type="evidence" value="ECO:0007669"/>
    <property type="project" value="UniProtKB-UniRule"/>
</dbReference>
<evidence type="ECO:0000256" key="6">
    <source>
        <dbReference type="ARBA" id="ARBA00022842"/>
    </source>
</evidence>
<dbReference type="PROSITE" id="PS00802">
    <property type="entry name" value="TRANSKETOLASE_2"/>
    <property type="match status" value="1"/>
</dbReference>
<dbReference type="OrthoDB" id="9803371at2"/>
<protein>
    <recommendedName>
        <fullName evidence="10">1-deoxy-D-xylulose-5-phosphate synthase</fullName>
        <ecNumber evidence="10">2.2.1.7</ecNumber>
    </recommendedName>
    <alternativeName>
        <fullName evidence="10">1-deoxyxylulose-5-phosphate synthase</fullName>
        <shortName evidence="10">DXP synthase</shortName>
        <shortName evidence="10">DXPS</shortName>
    </alternativeName>
</protein>
<comment type="cofactor">
    <cofactor evidence="10">
        <name>Mg(2+)</name>
        <dbReference type="ChEBI" id="CHEBI:18420"/>
    </cofactor>
    <text evidence="10">Binds 1 Mg(2+) ion per subunit.</text>
</comment>
<dbReference type="EMBL" id="UGVL01000001">
    <property type="protein sequence ID" value="SUE33420.1"/>
    <property type="molecule type" value="Genomic_DNA"/>
</dbReference>
<dbReference type="GO" id="GO:0005829">
    <property type="term" value="C:cytosol"/>
    <property type="evidence" value="ECO:0007669"/>
    <property type="project" value="TreeGrafter"/>
</dbReference>